<dbReference type="InterPro" id="IPR044861">
    <property type="entry name" value="IPNS-like_FE2OG_OXY"/>
</dbReference>
<accession>A0ABU5N2H0</accession>
<evidence type="ECO:0000259" key="4">
    <source>
        <dbReference type="PROSITE" id="PS51471"/>
    </source>
</evidence>
<keyword evidence="6" id="KW-1185">Reference proteome</keyword>
<evidence type="ECO:0000256" key="3">
    <source>
        <dbReference type="RuleBase" id="RU003682"/>
    </source>
</evidence>
<dbReference type="SUPFAM" id="SSF51197">
    <property type="entry name" value="Clavaminate synthase-like"/>
    <property type="match status" value="1"/>
</dbReference>
<dbReference type="PRINTS" id="PR00682">
    <property type="entry name" value="IPNSYNTHASE"/>
</dbReference>
<comment type="similarity">
    <text evidence="3">Belongs to the iron/ascorbate-dependent oxidoreductase family.</text>
</comment>
<dbReference type="RefSeq" id="WP_194423016.1">
    <property type="nucleotide sequence ID" value="NZ_BAAAPT010000001.1"/>
</dbReference>
<sequence>MTDSPVPVLDMSLLDAGPEAAERFRVDLRRATHEVGFFSLVGHGIPDDLQERLLETSRAFFALPDEDKLEIENLTSPHFRGYARLGGELTQGKVDWREQIDIGPGREPIERGPDDPAYVVLEGPNLWPSALPGLRTVVEEWSETLTAIGRRLLEAWADALGAPAESLLDLFADDPQTHVKIVRYPGVPDDAPSRQGVGKHKDAGVLTLLWIEPGAGGLQVEYEGRWHDVPPVDGALIVNIGELLEWATDGYLRATVHRVIAPAEGTERISVPLFFNPALAVQMPRLDIAEEYRSTSRGVEDDPDNVIHGTYGENQLKSRLRAHPDVAAIHHPELLEQSRQG</sequence>
<comment type="pathway">
    <text evidence="1">Antibiotic biosynthesis.</text>
</comment>
<dbReference type="Pfam" id="PF03171">
    <property type="entry name" value="2OG-FeII_Oxy"/>
    <property type="match status" value="1"/>
</dbReference>
<dbReference type="InterPro" id="IPR027443">
    <property type="entry name" value="IPNS-like_sf"/>
</dbReference>
<evidence type="ECO:0000256" key="1">
    <source>
        <dbReference type="ARBA" id="ARBA00004792"/>
    </source>
</evidence>
<dbReference type="Gene3D" id="2.60.120.330">
    <property type="entry name" value="B-lactam Antibiotic, Isopenicillin N Synthase, Chain"/>
    <property type="match status" value="1"/>
</dbReference>
<dbReference type="PANTHER" id="PTHR47990">
    <property type="entry name" value="2-OXOGLUTARATE (2OG) AND FE(II)-DEPENDENT OXYGENASE SUPERFAMILY PROTEIN-RELATED"/>
    <property type="match status" value="1"/>
</dbReference>
<organism evidence="5 6">
    <name type="scientific">Microbacterium aquimaris</name>
    <dbReference type="NCBI Taxonomy" id="459816"/>
    <lineage>
        <taxon>Bacteria</taxon>
        <taxon>Bacillati</taxon>
        <taxon>Actinomycetota</taxon>
        <taxon>Actinomycetes</taxon>
        <taxon>Micrococcales</taxon>
        <taxon>Microbacteriaceae</taxon>
        <taxon>Microbacterium</taxon>
    </lineage>
</organism>
<dbReference type="EMBL" id="JAWJYN010000001">
    <property type="protein sequence ID" value="MDZ8160268.1"/>
    <property type="molecule type" value="Genomic_DNA"/>
</dbReference>
<gene>
    <name evidence="5" type="ORF">R2Q92_00345</name>
</gene>
<evidence type="ECO:0000256" key="2">
    <source>
        <dbReference type="ARBA" id="ARBA00023194"/>
    </source>
</evidence>
<keyword evidence="2" id="KW-0045">Antibiotic biosynthesis</keyword>
<keyword evidence="3" id="KW-0479">Metal-binding</keyword>
<reference evidence="5 6" key="1">
    <citation type="submission" date="2023-10" db="EMBL/GenBank/DDBJ databases">
        <title>Microbacterium xanthum sp. nov., isolated from seaweed.</title>
        <authorList>
            <person name="Lee S.D."/>
        </authorList>
    </citation>
    <scope>NUCLEOTIDE SEQUENCE [LARGE SCALE GENOMIC DNA]</scope>
    <source>
        <strain evidence="5 6">KCTC 19124</strain>
    </source>
</reference>
<keyword evidence="3" id="KW-0408">Iron</keyword>
<dbReference type="InterPro" id="IPR026992">
    <property type="entry name" value="DIOX_N"/>
</dbReference>
<dbReference type="InterPro" id="IPR050231">
    <property type="entry name" value="Iron_ascorbate_oxido_reductase"/>
</dbReference>
<comment type="caution">
    <text evidence="5">The sequence shown here is derived from an EMBL/GenBank/DDBJ whole genome shotgun (WGS) entry which is preliminary data.</text>
</comment>
<dbReference type="PROSITE" id="PS51471">
    <property type="entry name" value="FE2OG_OXY"/>
    <property type="match status" value="1"/>
</dbReference>
<protein>
    <submittedName>
        <fullName evidence="5">Isopenicillin N synthase family oxygenase</fullName>
    </submittedName>
</protein>
<feature type="domain" description="Fe2OG dioxygenase" evidence="4">
    <location>
        <begin position="175"/>
        <end position="277"/>
    </location>
</feature>
<name>A0ABU5N2H0_9MICO</name>
<proteinExistence type="inferred from homology"/>
<dbReference type="InterPro" id="IPR005123">
    <property type="entry name" value="Oxoglu/Fe-dep_dioxygenase_dom"/>
</dbReference>
<dbReference type="Proteomes" id="UP001291912">
    <property type="component" value="Unassembled WGS sequence"/>
</dbReference>
<evidence type="ECO:0000313" key="5">
    <source>
        <dbReference type="EMBL" id="MDZ8160268.1"/>
    </source>
</evidence>
<dbReference type="Pfam" id="PF14226">
    <property type="entry name" value="DIOX_N"/>
    <property type="match status" value="1"/>
</dbReference>
<keyword evidence="3" id="KW-0560">Oxidoreductase</keyword>
<evidence type="ECO:0000313" key="6">
    <source>
        <dbReference type="Proteomes" id="UP001291912"/>
    </source>
</evidence>